<dbReference type="EMBL" id="UOEI01000140">
    <property type="protein sequence ID" value="VAV95178.1"/>
    <property type="molecule type" value="Genomic_DNA"/>
</dbReference>
<dbReference type="SUPFAM" id="SSF48317">
    <property type="entry name" value="Acid phosphatase/Vanadium-dependent haloperoxidase"/>
    <property type="match status" value="1"/>
</dbReference>
<evidence type="ECO:0000256" key="7">
    <source>
        <dbReference type="SAM" id="Phobius"/>
    </source>
</evidence>
<dbReference type="Pfam" id="PF01569">
    <property type="entry name" value="PAP2"/>
    <property type="match status" value="1"/>
</dbReference>
<dbReference type="PANTHER" id="PTHR14969">
    <property type="entry name" value="SPHINGOSINE-1-PHOSPHATE PHOSPHOHYDROLASE"/>
    <property type="match status" value="1"/>
</dbReference>
<feature type="transmembrane region" description="Helical" evidence="7">
    <location>
        <begin position="171"/>
        <end position="189"/>
    </location>
</feature>
<dbReference type="GO" id="GO:0005886">
    <property type="term" value="C:plasma membrane"/>
    <property type="evidence" value="ECO:0007669"/>
    <property type="project" value="UniProtKB-SubCell"/>
</dbReference>
<keyword evidence="6 7" id="KW-0472">Membrane</keyword>
<accession>A0A3B0S478</accession>
<evidence type="ECO:0000256" key="6">
    <source>
        <dbReference type="ARBA" id="ARBA00023136"/>
    </source>
</evidence>
<protein>
    <recommendedName>
        <fullName evidence="8">Phosphatidic acid phosphatase type 2/haloperoxidase domain-containing protein</fullName>
    </recommendedName>
</protein>
<dbReference type="PANTHER" id="PTHR14969:SF62">
    <property type="entry name" value="DECAPRENYLPHOSPHORYL-5-PHOSPHORIBOSE PHOSPHATASE RV3807C-RELATED"/>
    <property type="match status" value="1"/>
</dbReference>
<dbReference type="SMART" id="SM00014">
    <property type="entry name" value="acidPPc"/>
    <property type="match status" value="1"/>
</dbReference>
<evidence type="ECO:0000256" key="1">
    <source>
        <dbReference type="ARBA" id="ARBA00004651"/>
    </source>
</evidence>
<organism evidence="9">
    <name type="scientific">hydrothermal vent metagenome</name>
    <dbReference type="NCBI Taxonomy" id="652676"/>
    <lineage>
        <taxon>unclassified sequences</taxon>
        <taxon>metagenomes</taxon>
        <taxon>ecological metagenomes</taxon>
    </lineage>
</organism>
<dbReference type="GO" id="GO:0016787">
    <property type="term" value="F:hydrolase activity"/>
    <property type="evidence" value="ECO:0007669"/>
    <property type="project" value="UniProtKB-KW"/>
</dbReference>
<dbReference type="Gene3D" id="1.20.144.10">
    <property type="entry name" value="Phosphatidic acid phosphatase type 2/haloperoxidase"/>
    <property type="match status" value="1"/>
</dbReference>
<evidence type="ECO:0000259" key="8">
    <source>
        <dbReference type="SMART" id="SM00014"/>
    </source>
</evidence>
<evidence type="ECO:0000256" key="5">
    <source>
        <dbReference type="ARBA" id="ARBA00022989"/>
    </source>
</evidence>
<proteinExistence type="predicted"/>
<dbReference type="InterPro" id="IPR036938">
    <property type="entry name" value="PAP2/HPO_sf"/>
</dbReference>
<dbReference type="AlphaFoldDB" id="A0A3B0S478"/>
<keyword evidence="5 7" id="KW-1133">Transmembrane helix</keyword>
<feature type="transmembrane region" description="Helical" evidence="7">
    <location>
        <begin position="74"/>
        <end position="97"/>
    </location>
</feature>
<name>A0A3B0S478_9ZZZZ</name>
<sequence>MTPNHRDDPERPTPLLGGRRAALSVAVVLWLFAGLISLLLAIPTTAGWVQQLDDAVFRVAVANETTALVVLGRVLAFVGSIYVMAPLMIIVAAYLGTSKRWNALWAWALTIGISQLLIGSIKVLYARERPTLPLVETTGYAFPSGHALTGAAVAIGLVIVLTPSTSRRRHFVAMAVVYGLVMAWSRVYVRAHWFSDVSAGFAFGAAAAVTAALVLDHLWERREGRR</sequence>
<evidence type="ECO:0000256" key="3">
    <source>
        <dbReference type="ARBA" id="ARBA00022692"/>
    </source>
</evidence>
<gene>
    <name evidence="9" type="ORF">MNBD_ACTINO01-2298</name>
</gene>
<evidence type="ECO:0000256" key="4">
    <source>
        <dbReference type="ARBA" id="ARBA00022801"/>
    </source>
</evidence>
<feature type="domain" description="Phosphatidic acid phosphatase type 2/haloperoxidase" evidence="8">
    <location>
        <begin position="102"/>
        <end position="212"/>
    </location>
</feature>
<dbReference type="InterPro" id="IPR000326">
    <property type="entry name" value="PAP2/HPO"/>
</dbReference>
<evidence type="ECO:0000256" key="2">
    <source>
        <dbReference type="ARBA" id="ARBA00022475"/>
    </source>
</evidence>
<reference evidence="9" key="1">
    <citation type="submission" date="2018-06" db="EMBL/GenBank/DDBJ databases">
        <authorList>
            <person name="Zhirakovskaya E."/>
        </authorList>
    </citation>
    <scope>NUCLEOTIDE SEQUENCE</scope>
</reference>
<feature type="transmembrane region" description="Helical" evidence="7">
    <location>
        <begin position="104"/>
        <end position="125"/>
    </location>
</feature>
<comment type="subcellular location">
    <subcellularLocation>
        <location evidence="1">Cell membrane</location>
        <topology evidence="1">Multi-pass membrane protein</topology>
    </subcellularLocation>
</comment>
<feature type="transmembrane region" description="Helical" evidence="7">
    <location>
        <begin position="145"/>
        <end position="164"/>
    </location>
</feature>
<keyword evidence="2" id="KW-1003">Cell membrane</keyword>
<evidence type="ECO:0000313" key="9">
    <source>
        <dbReference type="EMBL" id="VAV95178.1"/>
    </source>
</evidence>
<feature type="transmembrane region" description="Helical" evidence="7">
    <location>
        <begin position="21"/>
        <end position="42"/>
    </location>
</feature>
<keyword evidence="4" id="KW-0378">Hydrolase</keyword>
<keyword evidence="3 7" id="KW-0812">Transmembrane</keyword>
<feature type="transmembrane region" description="Helical" evidence="7">
    <location>
        <begin position="201"/>
        <end position="219"/>
    </location>
</feature>
<dbReference type="CDD" id="cd03392">
    <property type="entry name" value="PAP2_like_2"/>
    <property type="match status" value="1"/>
</dbReference>